<evidence type="ECO:0000313" key="3">
    <source>
        <dbReference type="Proteomes" id="UP000177382"/>
    </source>
</evidence>
<dbReference type="InterPro" id="IPR002156">
    <property type="entry name" value="RNaseH_domain"/>
</dbReference>
<reference evidence="2 3" key="1">
    <citation type="journal article" date="2016" name="Nat. Commun.">
        <title>Thousands of microbial genomes shed light on interconnected biogeochemical processes in an aquifer system.</title>
        <authorList>
            <person name="Anantharaman K."/>
            <person name="Brown C.T."/>
            <person name="Hug L.A."/>
            <person name="Sharon I."/>
            <person name="Castelle C.J."/>
            <person name="Probst A.J."/>
            <person name="Thomas B.C."/>
            <person name="Singh A."/>
            <person name="Wilkins M.J."/>
            <person name="Karaoz U."/>
            <person name="Brodie E.L."/>
            <person name="Williams K.H."/>
            <person name="Hubbard S.S."/>
            <person name="Banfield J.F."/>
        </authorList>
    </citation>
    <scope>NUCLEOTIDE SEQUENCE [LARGE SCALE GENOMIC DNA]</scope>
</reference>
<name>A0A1F7XN72_9BACT</name>
<dbReference type="GO" id="GO:0003676">
    <property type="term" value="F:nucleic acid binding"/>
    <property type="evidence" value="ECO:0007669"/>
    <property type="project" value="InterPro"/>
</dbReference>
<dbReference type="Proteomes" id="UP000177382">
    <property type="component" value="Unassembled WGS sequence"/>
</dbReference>
<evidence type="ECO:0000313" key="2">
    <source>
        <dbReference type="EMBL" id="OGM15818.1"/>
    </source>
</evidence>
<dbReference type="PANTHER" id="PTHR46387">
    <property type="entry name" value="POLYNUCLEOTIDYL TRANSFERASE, RIBONUCLEASE H-LIKE SUPERFAMILY PROTEIN"/>
    <property type="match status" value="1"/>
</dbReference>
<dbReference type="AlphaFoldDB" id="A0A1F7XN72"/>
<dbReference type="SUPFAM" id="SSF53098">
    <property type="entry name" value="Ribonuclease H-like"/>
    <property type="match status" value="1"/>
</dbReference>
<proteinExistence type="predicted"/>
<accession>A0A1F7XN72</accession>
<dbReference type="Pfam" id="PF00075">
    <property type="entry name" value="RNase_H"/>
    <property type="match status" value="1"/>
</dbReference>
<dbReference type="GO" id="GO:0004523">
    <property type="term" value="F:RNA-DNA hybrid ribonuclease activity"/>
    <property type="evidence" value="ECO:0007669"/>
    <property type="project" value="InterPro"/>
</dbReference>
<sequence length="138" mass="15428">MESAIYINCDGGARGNPGPAASAFVVKKEGKGIYKQQKYLGKTTNNVAEYQAVISALKWLTENKKIAGGADIIFLLDSELITKQLMGIYKTKNPTLKKLFTSAKLLEQGLSNKIYYKRIPREKNMDADYLVNTVLRNY</sequence>
<feature type="domain" description="RNase H type-1" evidence="1">
    <location>
        <begin position="1"/>
        <end position="136"/>
    </location>
</feature>
<dbReference type="STRING" id="1802485.A2V97_03550"/>
<dbReference type="PROSITE" id="PS50879">
    <property type="entry name" value="RNASE_H_1"/>
    <property type="match status" value="1"/>
</dbReference>
<protein>
    <recommendedName>
        <fullName evidence="1">RNase H type-1 domain-containing protein</fullName>
    </recommendedName>
</protein>
<dbReference type="InterPro" id="IPR012337">
    <property type="entry name" value="RNaseH-like_sf"/>
</dbReference>
<dbReference type="CDD" id="cd09279">
    <property type="entry name" value="RNase_HI_like"/>
    <property type="match status" value="1"/>
</dbReference>
<dbReference type="Gene3D" id="3.30.420.10">
    <property type="entry name" value="Ribonuclease H-like superfamily/Ribonuclease H"/>
    <property type="match status" value="1"/>
</dbReference>
<comment type="caution">
    <text evidence="2">The sequence shown here is derived from an EMBL/GenBank/DDBJ whole genome shotgun (WGS) entry which is preliminary data.</text>
</comment>
<dbReference type="EMBL" id="MGFX01000001">
    <property type="protein sequence ID" value="OGM15818.1"/>
    <property type="molecule type" value="Genomic_DNA"/>
</dbReference>
<dbReference type="InterPro" id="IPR036397">
    <property type="entry name" value="RNaseH_sf"/>
</dbReference>
<evidence type="ECO:0000259" key="1">
    <source>
        <dbReference type="PROSITE" id="PS50879"/>
    </source>
</evidence>
<organism evidence="2 3">
    <name type="scientific">Candidatus Woesebacteria bacterium RBG_16_42_24</name>
    <dbReference type="NCBI Taxonomy" id="1802485"/>
    <lineage>
        <taxon>Bacteria</taxon>
        <taxon>Candidatus Woeseibacteriota</taxon>
    </lineage>
</organism>
<gene>
    <name evidence="2" type="ORF">A2V97_03550</name>
</gene>